<keyword evidence="2" id="KW-1185">Reference proteome</keyword>
<protein>
    <submittedName>
        <fullName evidence="1">Uncharacterized protein</fullName>
    </submittedName>
</protein>
<organism evidence="1 2">
    <name type="scientific">Monilinia fructicola</name>
    <name type="common">Brown rot fungus</name>
    <name type="synonym">Ciboria fructicola</name>
    <dbReference type="NCBI Taxonomy" id="38448"/>
    <lineage>
        <taxon>Eukaryota</taxon>
        <taxon>Fungi</taxon>
        <taxon>Dikarya</taxon>
        <taxon>Ascomycota</taxon>
        <taxon>Pezizomycotina</taxon>
        <taxon>Leotiomycetes</taxon>
        <taxon>Helotiales</taxon>
        <taxon>Sclerotiniaceae</taxon>
        <taxon>Monilinia</taxon>
    </lineage>
</organism>
<reference evidence="1 2" key="1">
    <citation type="submission" date="2019-06" db="EMBL/GenBank/DDBJ databases">
        <title>Genome Sequence of the Brown Rot Fungal Pathogen Monilinia fructicola.</title>
        <authorList>
            <person name="De Miccolis Angelini R.M."/>
            <person name="Landi L."/>
            <person name="Abate D."/>
            <person name="Pollastro S."/>
            <person name="Romanazzi G."/>
            <person name="Faretra F."/>
        </authorList>
    </citation>
    <scope>NUCLEOTIDE SEQUENCE [LARGE SCALE GENOMIC DNA]</scope>
    <source>
        <strain evidence="1 2">Mfrc123</strain>
    </source>
</reference>
<proteinExistence type="predicted"/>
<name>A0A5M9K202_MONFR</name>
<dbReference type="EMBL" id="VICG01000002">
    <property type="protein sequence ID" value="KAA8574857.1"/>
    <property type="molecule type" value="Genomic_DNA"/>
</dbReference>
<comment type="caution">
    <text evidence="1">The sequence shown here is derived from an EMBL/GenBank/DDBJ whole genome shotgun (WGS) entry which is preliminary data.</text>
</comment>
<evidence type="ECO:0000313" key="2">
    <source>
        <dbReference type="Proteomes" id="UP000322873"/>
    </source>
</evidence>
<evidence type="ECO:0000313" key="1">
    <source>
        <dbReference type="EMBL" id="KAA8574857.1"/>
    </source>
</evidence>
<dbReference type="AlphaFoldDB" id="A0A5M9K202"/>
<gene>
    <name evidence="1" type="ORF">EYC84_004101</name>
</gene>
<accession>A0A5M9K202</accession>
<sequence>MLHAIHPSRFVTPHPHFFPGLLVRAFSRPNLHITANKCTNKPHIAYLLRLLMDLSVTYFKYRSWDIEPTA</sequence>
<dbReference type="Proteomes" id="UP000322873">
    <property type="component" value="Unassembled WGS sequence"/>
</dbReference>